<feature type="chain" id="PRO_5046203907" description="Lipoprotein" evidence="2">
    <location>
        <begin position="21"/>
        <end position="214"/>
    </location>
</feature>
<gene>
    <name evidence="3" type="ORF">ACFQWB_12120</name>
</gene>
<dbReference type="PROSITE" id="PS51257">
    <property type="entry name" value="PROKAR_LIPOPROTEIN"/>
    <property type="match status" value="1"/>
</dbReference>
<comment type="caution">
    <text evidence="3">The sequence shown here is derived from an EMBL/GenBank/DDBJ whole genome shotgun (WGS) entry which is preliminary data.</text>
</comment>
<evidence type="ECO:0000256" key="1">
    <source>
        <dbReference type="SAM" id="MobiDB-lite"/>
    </source>
</evidence>
<dbReference type="RefSeq" id="WP_138789939.1">
    <property type="nucleotide sequence ID" value="NZ_JBHTGQ010000027.1"/>
</dbReference>
<proteinExistence type="predicted"/>
<reference evidence="4" key="1">
    <citation type="journal article" date="2019" name="Int. J. Syst. Evol. Microbiol.">
        <title>The Global Catalogue of Microorganisms (GCM) 10K type strain sequencing project: providing services to taxonomists for standard genome sequencing and annotation.</title>
        <authorList>
            <consortium name="The Broad Institute Genomics Platform"/>
            <consortium name="The Broad Institute Genome Sequencing Center for Infectious Disease"/>
            <person name="Wu L."/>
            <person name="Ma J."/>
        </authorList>
    </citation>
    <scope>NUCLEOTIDE SEQUENCE [LARGE SCALE GENOMIC DNA]</scope>
    <source>
        <strain evidence="4">JCM 18657</strain>
    </source>
</reference>
<evidence type="ECO:0000256" key="2">
    <source>
        <dbReference type="SAM" id="SignalP"/>
    </source>
</evidence>
<keyword evidence="4" id="KW-1185">Reference proteome</keyword>
<feature type="region of interest" description="Disordered" evidence="1">
    <location>
        <begin position="25"/>
        <end position="99"/>
    </location>
</feature>
<accession>A0ABW2V7B8</accession>
<name>A0ABW2V7B8_9BACL</name>
<sequence length="214" mass="22016">MKPYVRAGAAALLAAVLVGGCDGWPWGGGSPSPTPGSADVTPAPGKDAPGIASDLSPSGHHGSTAVPGASGEPDTDDAGSETSGYRLMGLRPATPSHPGTEAGMVTVLHGKPDKRYPLQDGDRKLDVYAYPSFRVGITPDNRVAFVDVFDKADTGLGKIGVHSTADEVQSELGKPQSQSPYVLTYSKGGVVLKFDLDVKSGRVLSVKLFAESTP</sequence>
<protein>
    <recommendedName>
        <fullName evidence="5">Lipoprotein</fullName>
    </recommendedName>
</protein>
<organism evidence="3 4">
    <name type="scientific">Paenibacillus thermoaerophilus</name>
    <dbReference type="NCBI Taxonomy" id="1215385"/>
    <lineage>
        <taxon>Bacteria</taxon>
        <taxon>Bacillati</taxon>
        <taxon>Bacillota</taxon>
        <taxon>Bacilli</taxon>
        <taxon>Bacillales</taxon>
        <taxon>Paenibacillaceae</taxon>
        <taxon>Paenibacillus</taxon>
    </lineage>
</organism>
<evidence type="ECO:0008006" key="5">
    <source>
        <dbReference type="Google" id="ProtNLM"/>
    </source>
</evidence>
<dbReference type="EMBL" id="JBHTGQ010000027">
    <property type="protein sequence ID" value="MFC7750666.1"/>
    <property type="molecule type" value="Genomic_DNA"/>
</dbReference>
<keyword evidence="2" id="KW-0732">Signal</keyword>
<evidence type="ECO:0000313" key="3">
    <source>
        <dbReference type="EMBL" id="MFC7750666.1"/>
    </source>
</evidence>
<evidence type="ECO:0000313" key="4">
    <source>
        <dbReference type="Proteomes" id="UP001596528"/>
    </source>
</evidence>
<feature type="signal peptide" evidence="2">
    <location>
        <begin position="1"/>
        <end position="20"/>
    </location>
</feature>
<dbReference type="Proteomes" id="UP001596528">
    <property type="component" value="Unassembled WGS sequence"/>
</dbReference>